<organism evidence="14 15">
    <name type="scientific">Dichelobacter nodosus (strain VCS1703A)</name>
    <dbReference type="NCBI Taxonomy" id="246195"/>
    <lineage>
        <taxon>Bacteria</taxon>
        <taxon>Pseudomonadati</taxon>
        <taxon>Pseudomonadota</taxon>
        <taxon>Gammaproteobacteria</taxon>
        <taxon>Cardiobacteriales</taxon>
        <taxon>Cardiobacteriaceae</taxon>
        <taxon>Dichelobacter</taxon>
    </lineage>
</organism>
<dbReference type="STRING" id="246195.DNO_0955"/>
<dbReference type="InterPro" id="IPR003593">
    <property type="entry name" value="AAA+_ATPase"/>
</dbReference>
<dbReference type="GO" id="GO:0046872">
    <property type="term" value="F:metal ion binding"/>
    <property type="evidence" value="ECO:0007669"/>
    <property type="project" value="UniProtKB-KW"/>
</dbReference>
<comment type="subunit">
    <text evidence="11">DNA polymerase III contains a core (composed of alpha, epsilon and theta chains) that associates with a tau subunit. This core dimerizes to form the POLIII' complex. PolIII' associates with the gamma complex (composed of gamma, delta, delta', psi and chi chains) and with the beta chain to form the complete DNA polymerase III complex.</text>
</comment>
<dbReference type="Pfam" id="PF12169">
    <property type="entry name" value="DNA_pol3_gamma3"/>
    <property type="match status" value="1"/>
</dbReference>
<evidence type="ECO:0000256" key="10">
    <source>
        <dbReference type="ARBA" id="ARBA00049244"/>
    </source>
</evidence>
<evidence type="ECO:0000256" key="11">
    <source>
        <dbReference type="RuleBase" id="RU364063"/>
    </source>
</evidence>
<evidence type="ECO:0000256" key="8">
    <source>
        <dbReference type="ARBA" id="ARBA00022840"/>
    </source>
</evidence>
<dbReference type="InterPro" id="IPR012763">
    <property type="entry name" value="DNA_pol_III_sug/sutau_N"/>
</dbReference>
<dbReference type="eggNOG" id="COG2812">
    <property type="taxonomic scope" value="Bacteria"/>
</dbReference>
<dbReference type="InterPro" id="IPR021029">
    <property type="entry name" value="DNA_pol_III_tau_dom-5"/>
</dbReference>
<comment type="function">
    <text evidence="11">DNA polymerase III is a complex, multichain enzyme responsible for most of the replicative synthesis in bacteria. This DNA polymerase also exhibits 3' to 5' exonuclease activity.</text>
</comment>
<dbReference type="SMART" id="SM00382">
    <property type="entry name" value="AAA"/>
    <property type="match status" value="1"/>
</dbReference>
<keyword evidence="9 11" id="KW-0239">DNA-directed DNA polymerase</keyword>
<dbReference type="InterPro" id="IPR027417">
    <property type="entry name" value="P-loop_NTPase"/>
</dbReference>
<evidence type="ECO:0000256" key="3">
    <source>
        <dbReference type="ARBA" id="ARBA00022695"/>
    </source>
</evidence>
<feature type="compositionally biased region" description="Acidic residues" evidence="12">
    <location>
        <begin position="398"/>
        <end position="407"/>
    </location>
</feature>
<accession>A5EY35</accession>
<dbReference type="EC" id="2.7.7.7" evidence="11"/>
<dbReference type="Gene3D" id="1.20.272.10">
    <property type="match status" value="1"/>
</dbReference>
<dbReference type="InterPro" id="IPR001270">
    <property type="entry name" value="ClpA/B"/>
</dbReference>
<dbReference type="GO" id="GO:0003677">
    <property type="term" value="F:DNA binding"/>
    <property type="evidence" value="ECO:0007669"/>
    <property type="project" value="InterPro"/>
</dbReference>
<evidence type="ECO:0000313" key="14">
    <source>
        <dbReference type="EMBL" id="ABQ13414.1"/>
    </source>
</evidence>
<dbReference type="Gene3D" id="1.10.8.60">
    <property type="match status" value="1"/>
</dbReference>
<evidence type="ECO:0000256" key="2">
    <source>
        <dbReference type="ARBA" id="ARBA00022679"/>
    </source>
</evidence>
<dbReference type="Gene3D" id="3.30.300.150">
    <property type="entry name" value="DNA polymerase III, tau subunit, domain V"/>
    <property type="match status" value="1"/>
</dbReference>
<dbReference type="Pfam" id="PF13177">
    <property type="entry name" value="DNA_pol3_delta2"/>
    <property type="match status" value="1"/>
</dbReference>
<dbReference type="EMBL" id="CP000513">
    <property type="protein sequence ID" value="ABQ13414.1"/>
    <property type="molecule type" value="Genomic_DNA"/>
</dbReference>
<dbReference type="CDD" id="cd18137">
    <property type="entry name" value="HLD_clamp_pol_III_gamma_tau"/>
    <property type="match status" value="1"/>
</dbReference>
<evidence type="ECO:0000256" key="9">
    <source>
        <dbReference type="ARBA" id="ARBA00022932"/>
    </source>
</evidence>
<dbReference type="Proteomes" id="UP000000248">
    <property type="component" value="Chromosome"/>
</dbReference>
<evidence type="ECO:0000256" key="5">
    <source>
        <dbReference type="ARBA" id="ARBA00022723"/>
    </source>
</evidence>
<dbReference type="NCBIfam" id="TIGR02397">
    <property type="entry name" value="dnaX_nterm"/>
    <property type="match status" value="1"/>
</dbReference>
<keyword evidence="6 11" id="KW-0547">Nucleotide-binding</keyword>
<evidence type="ECO:0000259" key="13">
    <source>
        <dbReference type="SMART" id="SM00382"/>
    </source>
</evidence>
<dbReference type="CDD" id="cd00009">
    <property type="entry name" value="AAA"/>
    <property type="match status" value="1"/>
</dbReference>
<keyword evidence="4 11" id="KW-0235">DNA replication</keyword>
<dbReference type="SUPFAM" id="SSF48019">
    <property type="entry name" value="post-AAA+ oligomerization domain-like"/>
    <property type="match status" value="1"/>
</dbReference>
<dbReference type="PANTHER" id="PTHR11669">
    <property type="entry name" value="REPLICATION FACTOR C / DNA POLYMERASE III GAMMA-TAU SUBUNIT"/>
    <property type="match status" value="1"/>
</dbReference>
<feature type="region of interest" description="Disordered" evidence="12">
    <location>
        <begin position="368"/>
        <end position="419"/>
    </location>
</feature>
<dbReference type="InterPro" id="IPR045085">
    <property type="entry name" value="HLD_clamp_pol_III_gamma_tau"/>
</dbReference>
<feature type="domain" description="AAA+ ATPase" evidence="13">
    <location>
        <begin position="36"/>
        <end position="179"/>
    </location>
</feature>
<dbReference type="GO" id="GO:0005524">
    <property type="term" value="F:ATP binding"/>
    <property type="evidence" value="ECO:0007669"/>
    <property type="project" value="UniProtKB-KW"/>
</dbReference>
<dbReference type="SUPFAM" id="SSF52540">
    <property type="entry name" value="P-loop containing nucleoside triphosphate hydrolases"/>
    <property type="match status" value="1"/>
</dbReference>
<name>A5EY35_DICNV</name>
<dbReference type="InterPro" id="IPR038249">
    <property type="entry name" value="PolIII_tau_V_sf"/>
</dbReference>
<proteinExistence type="inferred from homology"/>
<dbReference type="GO" id="GO:0003887">
    <property type="term" value="F:DNA-directed DNA polymerase activity"/>
    <property type="evidence" value="ECO:0007669"/>
    <property type="project" value="UniProtKB-KW"/>
</dbReference>
<evidence type="ECO:0000313" key="15">
    <source>
        <dbReference type="Proteomes" id="UP000000248"/>
    </source>
</evidence>
<dbReference type="Pfam" id="PF12170">
    <property type="entry name" value="DNA_pol3_tau_5"/>
    <property type="match status" value="1"/>
</dbReference>
<keyword evidence="7" id="KW-0862">Zinc</keyword>
<keyword evidence="8 11" id="KW-0067">ATP-binding</keyword>
<dbReference type="GO" id="GO:0006261">
    <property type="term" value="P:DNA-templated DNA replication"/>
    <property type="evidence" value="ECO:0007669"/>
    <property type="project" value="TreeGrafter"/>
</dbReference>
<dbReference type="PANTHER" id="PTHR11669:SF0">
    <property type="entry name" value="PROTEIN STICHEL-LIKE 2"/>
    <property type="match status" value="1"/>
</dbReference>
<evidence type="ECO:0000256" key="4">
    <source>
        <dbReference type="ARBA" id="ARBA00022705"/>
    </source>
</evidence>
<reference evidence="14 15" key="1">
    <citation type="journal article" date="2007" name="Nat. Biotechnol.">
        <title>Genome sequence and identification of candidate vaccine antigens from the animal pathogen Dichelobacter nodosus.</title>
        <authorList>
            <person name="Myers G.S."/>
            <person name="Parker D."/>
            <person name="Al-Hasani K."/>
            <person name="Kennan R.M."/>
            <person name="Seemann T."/>
            <person name="Ren Q."/>
            <person name="Badger J.H."/>
            <person name="Selengut J.D."/>
            <person name="Deboy R.T."/>
            <person name="Tettelin H."/>
            <person name="Boyce J.D."/>
            <person name="McCarl V.P."/>
            <person name="Han X."/>
            <person name="Nelson W.C."/>
            <person name="Madupu R."/>
            <person name="Mohamoud Y."/>
            <person name="Holley T."/>
            <person name="Fedorova N."/>
            <person name="Khouri H."/>
            <person name="Bottomley S.P."/>
            <person name="Whittington R.J."/>
            <person name="Adler B."/>
            <person name="Songer J.G."/>
            <person name="Rood J.I."/>
            <person name="Paulsen I.T."/>
        </authorList>
    </citation>
    <scope>NUCLEOTIDE SEQUENCE [LARGE SCALE GENOMIC DNA]</scope>
    <source>
        <strain evidence="14 15">VCS1703A</strain>
    </source>
</reference>
<gene>
    <name evidence="11 14" type="primary">dnaX</name>
    <name evidence="14" type="ordered locus">DNO_0955</name>
</gene>
<evidence type="ECO:0000256" key="12">
    <source>
        <dbReference type="SAM" id="MobiDB-lite"/>
    </source>
</evidence>
<evidence type="ECO:0000256" key="6">
    <source>
        <dbReference type="ARBA" id="ARBA00022741"/>
    </source>
</evidence>
<dbReference type="HOGENOM" id="CLU_006229_0_7_6"/>
<dbReference type="PRINTS" id="PR00300">
    <property type="entry name" value="CLPPROTEASEA"/>
</dbReference>
<evidence type="ECO:0000256" key="1">
    <source>
        <dbReference type="ARBA" id="ARBA00006360"/>
    </source>
</evidence>
<dbReference type="KEGG" id="dno:DNO_0955"/>
<dbReference type="RefSeq" id="WP_012031268.1">
    <property type="nucleotide sequence ID" value="NC_009446.1"/>
</dbReference>
<sequence>MYQVLARKWRPKTFRELVGQQHITQALSYALDHDRLHHAYLFTGTRGVGKTSLARIYAKSLNCLINGTSAQPCGQCEHCLEIDQGRFPDLIEVDAASRRGIDETKELLDNLPYAPVKGRYKVYLIDEVHMFTRESFNALLKTLEEPPPHVKFILATTDIQKVPTTVLSRCLQFHLKNINPEQLRQHLAHILQVERIDYEAEALVLLAQAARGSMRDGLSFLDQAIAYGQGVVKTDDVAYLLGAVPTAQIYRLLTKIAESDARAVRAILTELDAFSPDYMDVLRHVFQGLQQITVAQLQAQQNPNEIDQTLVRLAQQLPVELVQLWYQIISDAWQSMPYQPDMRVALEMTFLRMIALQPLLPETTISEKHIIPEPDNDVDLPPWRDDESEMNTAPLESSENDVPDNNDVDLPPWHDDESEMINTAPAEPLENDAPDNNGVDLPPWRDDELEMMNTAPAEASENDVPNDNDADMPPWRDDELEMINTAPLESSENDVPDNNDVDLPPWHNDELEMNTVPLKSSENKSVIQLEQAVNQLQLWSQFLNTLPVEDVFLQSLVEQSIPVSFQNDSLQLAVLSAAASWVNEQRLADLTRILSASCARKIAVSITFDDTIATSAMLRQQESDQMHQMAKQKLLQNPVVRTLMTDFHGKIMRDSICVLDKKESI</sequence>
<protein>
    <recommendedName>
        <fullName evidence="11">DNA polymerase III subunit gamma/tau</fullName>
        <ecNumber evidence="11">2.7.7.7</ecNumber>
    </recommendedName>
</protein>
<dbReference type="NCBIfam" id="NF005942">
    <property type="entry name" value="PRK07994.1"/>
    <property type="match status" value="1"/>
</dbReference>
<comment type="similarity">
    <text evidence="1 11">Belongs to the DnaX/STICHEL family.</text>
</comment>
<feature type="region of interest" description="Disordered" evidence="12">
    <location>
        <begin position="426"/>
        <end position="445"/>
    </location>
</feature>
<comment type="catalytic activity">
    <reaction evidence="10 11">
        <text>DNA(n) + a 2'-deoxyribonucleoside 5'-triphosphate = DNA(n+1) + diphosphate</text>
        <dbReference type="Rhea" id="RHEA:22508"/>
        <dbReference type="Rhea" id="RHEA-COMP:17339"/>
        <dbReference type="Rhea" id="RHEA-COMP:17340"/>
        <dbReference type="ChEBI" id="CHEBI:33019"/>
        <dbReference type="ChEBI" id="CHEBI:61560"/>
        <dbReference type="ChEBI" id="CHEBI:173112"/>
        <dbReference type="EC" id="2.7.7.7"/>
    </reaction>
</comment>
<keyword evidence="5" id="KW-0479">Metal-binding</keyword>
<dbReference type="Pfam" id="PF22608">
    <property type="entry name" value="DNAX_ATPase_lid"/>
    <property type="match status" value="1"/>
</dbReference>
<dbReference type="FunFam" id="1.10.8.60:FF:000013">
    <property type="entry name" value="DNA polymerase III subunit gamma/tau"/>
    <property type="match status" value="1"/>
</dbReference>
<dbReference type="InterPro" id="IPR050238">
    <property type="entry name" value="DNA_Rep/Repair_Clamp_Loader"/>
</dbReference>
<keyword evidence="3 11" id="KW-0548">Nucleotidyltransferase</keyword>
<evidence type="ECO:0000256" key="7">
    <source>
        <dbReference type="ARBA" id="ARBA00022833"/>
    </source>
</evidence>
<dbReference type="FunFam" id="3.40.50.300:FF:000014">
    <property type="entry name" value="DNA polymerase III subunit gamma/tau"/>
    <property type="match status" value="1"/>
</dbReference>
<keyword evidence="15" id="KW-1185">Reference proteome</keyword>
<dbReference type="InterPro" id="IPR008921">
    <property type="entry name" value="DNA_pol3_clamp-load_cplx_C"/>
</dbReference>
<dbReference type="OrthoDB" id="9810148at2"/>
<dbReference type="GO" id="GO:0009360">
    <property type="term" value="C:DNA polymerase III complex"/>
    <property type="evidence" value="ECO:0007669"/>
    <property type="project" value="InterPro"/>
</dbReference>
<dbReference type="InterPro" id="IPR022754">
    <property type="entry name" value="DNA_pol_III_gamma-3"/>
</dbReference>
<dbReference type="Gene3D" id="3.40.50.300">
    <property type="entry name" value="P-loop containing nucleotide triphosphate hydrolases"/>
    <property type="match status" value="1"/>
</dbReference>
<dbReference type="AlphaFoldDB" id="A5EY35"/>
<keyword evidence="2 11" id="KW-0808">Transferase</keyword>